<sequence length="174" mass="19816">MSKEKPVNTPLANHSKLSSEQCPKTDREIEDMAKVPYASVVDCLMYEMVCTRPDLAYVVSQICKYMSKLGRHILEAVKCIFKYLKGIVGHGVIFGSQQNDPLVVGYVDYDYASELHDRRFTTGYVFTLALISQQVVSEHFEMAMSGAKFEVVKFDGIGNFILWQMRVKDLLEKK</sequence>
<reference evidence="2" key="2">
    <citation type="journal article" date="2024" name="Plant">
        <title>Genomic evolution and insights into agronomic trait innovations of Sesamum species.</title>
        <authorList>
            <person name="Miao H."/>
            <person name="Wang L."/>
            <person name="Qu L."/>
            <person name="Liu H."/>
            <person name="Sun Y."/>
            <person name="Le M."/>
            <person name="Wang Q."/>
            <person name="Wei S."/>
            <person name="Zheng Y."/>
            <person name="Lin W."/>
            <person name="Duan Y."/>
            <person name="Cao H."/>
            <person name="Xiong S."/>
            <person name="Wang X."/>
            <person name="Wei L."/>
            <person name="Li C."/>
            <person name="Ma Q."/>
            <person name="Ju M."/>
            <person name="Zhao R."/>
            <person name="Li G."/>
            <person name="Mu C."/>
            <person name="Tian Q."/>
            <person name="Mei H."/>
            <person name="Zhang T."/>
            <person name="Gao T."/>
            <person name="Zhang H."/>
        </authorList>
    </citation>
    <scope>NUCLEOTIDE SEQUENCE</scope>
    <source>
        <strain evidence="2">G01</strain>
    </source>
</reference>
<evidence type="ECO:0000313" key="2">
    <source>
        <dbReference type="EMBL" id="KAL0381217.1"/>
    </source>
</evidence>
<organism evidence="2">
    <name type="scientific">Sesamum angustifolium</name>
    <dbReference type="NCBI Taxonomy" id="2727405"/>
    <lineage>
        <taxon>Eukaryota</taxon>
        <taxon>Viridiplantae</taxon>
        <taxon>Streptophyta</taxon>
        <taxon>Embryophyta</taxon>
        <taxon>Tracheophyta</taxon>
        <taxon>Spermatophyta</taxon>
        <taxon>Magnoliopsida</taxon>
        <taxon>eudicotyledons</taxon>
        <taxon>Gunneridae</taxon>
        <taxon>Pentapetalae</taxon>
        <taxon>asterids</taxon>
        <taxon>lamiids</taxon>
        <taxon>Lamiales</taxon>
        <taxon>Pedaliaceae</taxon>
        <taxon>Sesamum</taxon>
    </lineage>
</organism>
<proteinExistence type="predicted"/>
<accession>A0AAW2RM68</accession>
<reference evidence="2" key="1">
    <citation type="submission" date="2020-06" db="EMBL/GenBank/DDBJ databases">
        <authorList>
            <person name="Li T."/>
            <person name="Hu X."/>
            <person name="Zhang T."/>
            <person name="Song X."/>
            <person name="Zhang H."/>
            <person name="Dai N."/>
            <person name="Sheng W."/>
            <person name="Hou X."/>
            <person name="Wei L."/>
        </authorList>
    </citation>
    <scope>NUCLEOTIDE SEQUENCE</scope>
    <source>
        <strain evidence="2">G01</strain>
        <tissue evidence="2">Leaf</tissue>
    </source>
</reference>
<protein>
    <submittedName>
        <fullName evidence="2">Copia protein</fullName>
    </submittedName>
</protein>
<evidence type="ECO:0000256" key="1">
    <source>
        <dbReference type="SAM" id="MobiDB-lite"/>
    </source>
</evidence>
<comment type="caution">
    <text evidence="2">The sequence shown here is derived from an EMBL/GenBank/DDBJ whole genome shotgun (WGS) entry which is preliminary data.</text>
</comment>
<name>A0AAW2RM68_9LAMI</name>
<gene>
    <name evidence="2" type="ORF">Sangu_0186000</name>
</gene>
<dbReference type="PANTHER" id="PTHR11439">
    <property type="entry name" value="GAG-POL-RELATED RETROTRANSPOSON"/>
    <property type="match status" value="1"/>
</dbReference>
<dbReference type="EMBL" id="JACGWK010000001">
    <property type="protein sequence ID" value="KAL0381217.1"/>
    <property type="molecule type" value="Genomic_DNA"/>
</dbReference>
<feature type="region of interest" description="Disordered" evidence="1">
    <location>
        <begin position="1"/>
        <end position="21"/>
    </location>
</feature>
<dbReference type="AlphaFoldDB" id="A0AAW2RM68"/>
<feature type="compositionally biased region" description="Polar residues" evidence="1">
    <location>
        <begin position="10"/>
        <end position="21"/>
    </location>
</feature>